<dbReference type="Proteomes" id="UP001151234">
    <property type="component" value="Unassembled WGS sequence"/>
</dbReference>
<organism evidence="1 2">
    <name type="scientific">Hoeflea prorocentri</name>
    <dbReference type="NCBI Taxonomy" id="1922333"/>
    <lineage>
        <taxon>Bacteria</taxon>
        <taxon>Pseudomonadati</taxon>
        <taxon>Pseudomonadota</taxon>
        <taxon>Alphaproteobacteria</taxon>
        <taxon>Hyphomicrobiales</taxon>
        <taxon>Rhizobiaceae</taxon>
        <taxon>Hoeflea</taxon>
    </lineage>
</organism>
<dbReference type="Gene3D" id="1.25.10.10">
    <property type="entry name" value="Leucine-rich Repeat Variant"/>
    <property type="match status" value="1"/>
</dbReference>
<sequence>MSETIRDRLKEGDRRSVGAAASVAETVRGDTQLLPKLLDLMDDPDTGVVARAAHAAMQISLSAPELFDTHIDRLLNGLERLSQWEIGEQFPKILTRTNLSADQTERLFLILADNLRDKSNIVAACSLQGMVDLAHDNRIPVGRVREQIEFALRSDRKALSARARRLAALL</sequence>
<accession>A0A9X3UGY9</accession>
<proteinExistence type="predicted"/>
<gene>
    <name evidence="1" type="ORF">OQ273_07775</name>
</gene>
<comment type="caution">
    <text evidence="1">The sequence shown here is derived from an EMBL/GenBank/DDBJ whole genome shotgun (WGS) entry which is preliminary data.</text>
</comment>
<dbReference type="InterPro" id="IPR011989">
    <property type="entry name" value="ARM-like"/>
</dbReference>
<evidence type="ECO:0000313" key="1">
    <source>
        <dbReference type="EMBL" id="MDA5398465.1"/>
    </source>
</evidence>
<evidence type="ECO:0000313" key="2">
    <source>
        <dbReference type="Proteomes" id="UP001151234"/>
    </source>
</evidence>
<name>A0A9X3UGY9_9HYPH</name>
<dbReference type="RefSeq" id="WP_267989884.1">
    <property type="nucleotide sequence ID" value="NZ_JAPJZI010000001.1"/>
</dbReference>
<dbReference type="AlphaFoldDB" id="A0A9X3UGY9"/>
<keyword evidence="2" id="KW-1185">Reference proteome</keyword>
<protein>
    <submittedName>
        <fullName evidence="1">Uncharacterized protein</fullName>
    </submittedName>
</protein>
<reference evidence="1" key="1">
    <citation type="submission" date="2022-11" db="EMBL/GenBank/DDBJ databases">
        <title>Draft genome sequence of Hoeflea poritis E7-10 and Hoeflea prorocentri PM5-8, separated from scleractinian coral Porites lutea and marine dinoflagellate.</title>
        <authorList>
            <person name="Zhang G."/>
            <person name="Wei Q."/>
            <person name="Cai L."/>
        </authorList>
    </citation>
    <scope>NUCLEOTIDE SEQUENCE</scope>
    <source>
        <strain evidence="1">PM5-8</strain>
    </source>
</reference>
<dbReference type="InterPro" id="IPR016024">
    <property type="entry name" value="ARM-type_fold"/>
</dbReference>
<dbReference type="SUPFAM" id="SSF48371">
    <property type="entry name" value="ARM repeat"/>
    <property type="match status" value="1"/>
</dbReference>
<dbReference type="EMBL" id="JAPJZI010000001">
    <property type="protein sequence ID" value="MDA5398465.1"/>
    <property type="molecule type" value="Genomic_DNA"/>
</dbReference>